<keyword evidence="2" id="KW-0378">Hydrolase</keyword>
<organism evidence="3 4">
    <name type="scientific">Lentilactobacillus parafarraginis DSM 18390 = JCM 14109</name>
    <dbReference type="NCBI Taxonomy" id="1423786"/>
    <lineage>
        <taxon>Bacteria</taxon>
        <taxon>Bacillati</taxon>
        <taxon>Bacillota</taxon>
        <taxon>Bacilli</taxon>
        <taxon>Lactobacillales</taxon>
        <taxon>Lactobacillaceae</taxon>
        <taxon>Lentilactobacillus</taxon>
    </lineage>
</organism>
<dbReference type="GO" id="GO:0009691">
    <property type="term" value="P:cytokinin biosynthetic process"/>
    <property type="evidence" value="ECO:0007669"/>
    <property type="project" value="UniProtKB-UniRule"/>
</dbReference>
<evidence type="ECO:0000256" key="1">
    <source>
        <dbReference type="ARBA" id="ARBA00006763"/>
    </source>
</evidence>
<keyword evidence="2" id="KW-0203">Cytokinin biosynthesis</keyword>
<proteinExistence type="inferred from homology"/>
<dbReference type="AlphaFoldDB" id="A0A0R1YJ98"/>
<dbReference type="EC" id="3.2.2.n1" evidence="2"/>
<comment type="caution">
    <text evidence="3">The sequence shown here is derived from an EMBL/GenBank/DDBJ whole genome shotgun (WGS) entry which is preliminary data.</text>
</comment>
<dbReference type="NCBIfam" id="TIGR00730">
    <property type="entry name" value="Rossman fold protein, TIGR00730 family"/>
    <property type="match status" value="1"/>
</dbReference>
<evidence type="ECO:0000313" key="4">
    <source>
        <dbReference type="Proteomes" id="UP000051010"/>
    </source>
</evidence>
<dbReference type="InterPro" id="IPR031100">
    <property type="entry name" value="LOG_fam"/>
</dbReference>
<protein>
    <recommendedName>
        <fullName evidence="2">Cytokinin riboside 5'-monophosphate phosphoribohydrolase</fullName>
        <ecNumber evidence="2">3.2.2.n1</ecNumber>
    </recommendedName>
</protein>
<dbReference type="GO" id="GO:0016799">
    <property type="term" value="F:hydrolase activity, hydrolyzing N-glycosyl compounds"/>
    <property type="evidence" value="ECO:0007669"/>
    <property type="project" value="TreeGrafter"/>
</dbReference>
<accession>A0A0R1YJ98</accession>
<dbReference type="Proteomes" id="UP000051010">
    <property type="component" value="Unassembled WGS sequence"/>
</dbReference>
<dbReference type="PANTHER" id="PTHR31223">
    <property type="entry name" value="LOG FAMILY PROTEIN YJL055W"/>
    <property type="match status" value="1"/>
</dbReference>
<name>A0A0R1YJ98_9LACO</name>
<dbReference type="EMBL" id="AZFZ01000044">
    <property type="protein sequence ID" value="KRM42354.1"/>
    <property type="molecule type" value="Genomic_DNA"/>
</dbReference>
<dbReference type="RefSeq" id="WP_054735498.1">
    <property type="nucleotide sequence ID" value="NZ_AZFZ01000044.1"/>
</dbReference>
<reference evidence="3 4" key="1">
    <citation type="journal article" date="2015" name="Genome Announc.">
        <title>Expanding the biotechnology potential of lactobacilli through comparative genomics of 213 strains and associated genera.</title>
        <authorList>
            <person name="Sun Z."/>
            <person name="Harris H.M."/>
            <person name="McCann A."/>
            <person name="Guo C."/>
            <person name="Argimon S."/>
            <person name="Zhang W."/>
            <person name="Yang X."/>
            <person name="Jeffery I.B."/>
            <person name="Cooney J.C."/>
            <person name="Kagawa T.F."/>
            <person name="Liu W."/>
            <person name="Song Y."/>
            <person name="Salvetti E."/>
            <person name="Wrobel A."/>
            <person name="Rasinkangas P."/>
            <person name="Parkhill J."/>
            <person name="Rea M.C."/>
            <person name="O'Sullivan O."/>
            <person name="Ritari J."/>
            <person name="Douillard F.P."/>
            <person name="Paul Ross R."/>
            <person name="Yang R."/>
            <person name="Briner A.E."/>
            <person name="Felis G.E."/>
            <person name="de Vos W.M."/>
            <person name="Barrangou R."/>
            <person name="Klaenhammer T.R."/>
            <person name="Caufield P.W."/>
            <person name="Cui Y."/>
            <person name="Zhang H."/>
            <person name="O'Toole P.W."/>
        </authorList>
    </citation>
    <scope>NUCLEOTIDE SEQUENCE [LARGE SCALE GENOMIC DNA]</scope>
    <source>
        <strain evidence="3 4">DSM 18390</strain>
    </source>
</reference>
<evidence type="ECO:0000313" key="3">
    <source>
        <dbReference type="EMBL" id="KRM42354.1"/>
    </source>
</evidence>
<dbReference type="Pfam" id="PF03641">
    <property type="entry name" value="Lysine_decarbox"/>
    <property type="match status" value="1"/>
</dbReference>
<dbReference type="PANTHER" id="PTHR31223:SF70">
    <property type="entry name" value="LOG FAMILY PROTEIN YJL055W"/>
    <property type="match status" value="1"/>
</dbReference>
<sequence>MKRIAVYCGASSGNSPIYTDAAVKLGDWLVDHDLELIYGGGGVGLMGAISRQVLSRGGSVHGVMPKELVDRGAELVELAELSDLTVVKDMSERKQQMMALSDGCIALPGGVGTLEEIAQAFSWARLGNYGGPCIFYNVAGYYDPLATMFDDMAAKGFLSQEDRNKILFSDSLETIHSFMANYVPPKIRGYQQPQ</sequence>
<evidence type="ECO:0000256" key="2">
    <source>
        <dbReference type="RuleBase" id="RU363015"/>
    </source>
</evidence>
<dbReference type="Gene3D" id="3.40.50.450">
    <property type="match status" value="1"/>
</dbReference>
<dbReference type="GO" id="GO:0005829">
    <property type="term" value="C:cytosol"/>
    <property type="evidence" value="ECO:0007669"/>
    <property type="project" value="TreeGrafter"/>
</dbReference>
<gene>
    <name evidence="3" type="ORF">FD47_GL001931</name>
</gene>
<dbReference type="PATRIC" id="fig|1423786.4.peg.2039"/>
<dbReference type="SUPFAM" id="SSF102405">
    <property type="entry name" value="MCP/YpsA-like"/>
    <property type="match status" value="1"/>
</dbReference>
<dbReference type="InterPro" id="IPR005269">
    <property type="entry name" value="LOG"/>
</dbReference>
<comment type="similarity">
    <text evidence="1 2">Belongs to the LOG family.</text>
</comment>